<accession>A0ABR2UVI0</accession>
<name>A0ABR2UVI0_9PEZI</name>
<protein>
    <submittedName>
        <fullName evidence="1">Uncharacterized protein</fullName>
    </submittedName>
</protein>
<comment type="caution">
    <text evidence="1">The sequence shown here is derived from an EMBL/GenBank/DDBJ whole genome shotgun (WGS) entry which is preliminary data.</text>
</comment>
<dbReference type="EMBL" id="JARVKF010000363">
    <property type="protein sequence ID" value="KAK9418685.1"/>
    <property type="molecule type" value="Genomic_DNA"/>
</dbReference>
<evidence type="ECO:0000313" key="1">
    <source>
        <dbReference type="EMBL" id="KAK9418685.1"/>
    </source>
</evidence>
<gene>
    <name evidence="1" type="ORF">SUNI508_07942</name>
</gene>
<evidence type="ECO:0000313" key="2">
    <source>
        <dbReference type="Proteomes" id="UP001408356"/>
    </source>
</evidence>
<reference evidence="1 2" key="1">
    <citation type="journal article" date="2024" name="J. Plant Pathol.">
        <title>Sequence and assembly of the genome of Seiridium unicorne, isolate CBS 538.82, causal agent of cypress canker disease.</title>
        <authorList>
            <person name="Scali E."/>
            <person name="Rocca G.D."/>
            <person name="Danti R."/>
            <person name="Garbelotto M."/>
            <person name="Barberini S."/>
            <person name="Baroncelli R."/>
            <person name="Emiliani G."/>
        </authorList>
    </citation>
    <scope>NUCLEOTIDE SEQUENCE [LARGE SCALE GENOMIC DNA]</scope>
    <source>
        <strain evidence="1 2">BM-138-508</strain>
    </source>
</reference>
<dbReference type="Proteomes" id="UP001408356">
    <property type="component" value="Unassembled WGS sequence"/>
</dbReference>
<keyword evidence="2" id="KW-1185">Reference proteome</keyword>
<proteinExistence type="predicted"/>
<organism evidence="1 2">
    <name type="scientific">Seiridium unicorne</name>
    <dbReference type="NCBI Taxonomy" id="138068"/>
    <lineage>
        <taxon>Eukaryota</taxon>
        <taxon>Fungi</taxon>
        <taxon>Dikarya</taxon>
        <taxon>Ascomycota</taxon>
        <taxon>Pezizomycotina</taxon>
        <taxon>Sordariomycetes</taxon>
        <taxon>Xylariomycetidae</taxon>
        <taxon>Amphisphaeriales</taxon>
        <taxon>Sporocadaceae</taxon>
        <taxon>Seiridium</taxon>
    </lineage>
</organism>
<sequence length="598" mass="66648">MSAPSNDWQTFQIFEAPCTLNYTIFSAGKLRDNVLGFCGWVDTLRAQLREQRPGLGGIPAEYASDVLLLLNYFFPPRSTADGAPSFLTISDDQASPWNPVRVARPITVAFHNGISIEVTDGPTALGYIFSVARMPAQVQPTEMTWSDHVVPLLAIYTRCIYLAYIFNQETPNGTAWQPRPLNVPFTTCAMSFTDSQNRLAVFLGSSYAPCSVDSSPLTTLCSARRILMGLWRGTHAWKYALSFYTPSRSLRPPPRLPIMTDSIIDGLYALLRGQQLSSPGGAMVDPPKYKRKRLNDWRTVIMDPAAAQTNFEILAKQHSAAWKAIQPPPPIDILPLAADQVYNHPVLRQQLRSALEDIMKIRWDTKYDRDAPIPTAMDLAMTKAIEICFLPHMFPDLPPVPPATQPAPNPSLPEIPPLTIPAHQIRAKAALLAIYDEACRIRVLDMLDRFYFWVQAGDDGLGFGHPLVGKYGSCSETYPAASLSPAYFPLRALPNAKDNPQQQHPSEQISQVQVISFQARYFNNAMCGRLAGQGTPESTGKFDIQTLNDMHDATSYNLYRRPCRDCTSMLPKVDILVNETYHDSLSQLYGQDVPTHIE</sequence>